<dbReference type="AlphaFoldDB" id="A0A318TKB0"/>
<dbReference type="Gene3D" id="2.60.120.260">
    <property type="entry name" value="Galactose-binding domain-like"/>
    <property type="match status" value="1"/>
</dbReference>
<comment type="caution">
    <text evidence="2">The sequence shown here is derived from an EMBL/GenBank/DDBJ whole genome shotgun (WGS) entry which is preliminary data.</text>
</comment>
<reference evidence="2 3" key="1">
    <citation type="submission" date="2018-06" db="EMBL/GenBank/DDBJ databases">
        <title>Genomic Encyclopedia of Archaeal and Bacterial Type Strains, Phase II (KMG-II): from individual species to whole genera.</title>
        <authorList>
            <person name="Goeker M."/>
        </authorList>
    </citation>
    <scope>NUCLEOTIDE SEQUENCE [LARGE SCALE GENOMIC DNA]</scope>
    <source>
        <strain evidence="2 3">KACC 16626</strain>
    </source>
</reference>
<organism evidence="2 3">
    <name type="scientific">Ureibacillus chungkukjangi</name>
    <dbReference type="NCBI Taxonomy" id="1202712"/>
    <lineage>
        <taxon>Bacteria</taxon>
        <taxon>Bacillati</taxon>
        <taxon>Bacillota</taxon>
        <taxon>Bacilli</taxon>
        <taxon>Bacillales</taxon>
        <taxon>Caryophanaceae</taxon>
        <taxon>Ureibacillus</taxon>
    </lineage>
</organism>
<keyword evidence="3" id="KW-1185">Reference proteome</keyword>
<evidence type="ECO:0000313" key="2">
    <source>
        <dbReference type="EMBL" id="PYF05252.1"/>
    </source>
</evidence>
<accession>A0A318TKB0</accession>
<evidence type="ECO:0000256" key="1">
    <source>
        <dbReference type="SAM" id="SignalP"/>
    </source>
</evidence>
<protein>
    <submittedName>
        <fullName evidence="2">Carbohydrate binding protein</fullName>
    </submittedName>
</protein>
<feature type="signal peptide" evidence="1">
    <location>
        <begin position="1"/>
        <end position="23"/>
    </location>
</feature>
<dbReference type="OrthoDB" id="2966737at2"/>
<name>A0A318TKB0_9BACL</name>
<gene>
    <name evidence="2" type="ORF">BJ095_11870</name>
</gene>
<proteinExistence type="predicted"/>
<dbReference type="EMBL" id="QJTJ01000018">
    <property type="protein sequence ID" value="PYF05252.1"/>
    <property type="molecule type" value="Genomic_DNA"/>
</dbReference>
<dbReference type="RefSeq" id="WP_107935686.1">
    <property type="nucleotide sequence ID" value="NZ_CP085009.1"/>
</dbReference>
<keyword evidence="1" id="KW-0732">Signal</keyword>
<evidence type="ECO:0000313" key="3">
    <source>
        <dbReference type="Proteomes" id="UP000247416"/>
    </source>
</evidence>
<feature type="chain" id="PRO_5038383421" evidence="1">
    <location>
        <begin position="24"/>
        <end position="152"/>
    </location>
</feature>
<sequence length="152" mass="17216">MKNILSPILAIVLFLSIQPFTLAAEETPEIPYFGIGATVQEKMEGEYLVQTEGAKEQEGFVYTPQEAFKSENIKMQITLMGKGRVILKLEETNARGQYIKEKTMEVELTEDWTAYEMTFTLESPSSQIDASVITKSKESADFTFKNLQIIEE</sequence>
<dbReference type="Proteomes" id="UP000247416">
    <property type="component" value="Unassembled WGS sequence"/>
</dbReference>